<dbReference type="InterPro" id="IPR000225">
    <property type="entry name" value="Armadillo"/>
</dbReference>
<organism evidence="4 5">
    <name type="scientific">Crassostrea virginica</name>
    <name type="common">Eastern oyster</name>
    <dbReference type="NCBI Taxonomy" id="6565"/>
    <lineage>
        <taxon>Eukaryota</taxon>
        <taxon>Metazoa</taxon>
        <taxon>Spiralia</taxon>
        <taxon>Lophotrochozoa</taxon>
        <taxon>Mollusca</taxon>
        <taxon>Bivalvia</taxon>
        <taxon>Autobranchia</taxon>
        <taxon>Pteriomorphia</taxon>
        <taxon>Ostreida</taxon>
        <taxon>Ostreoidea</taxon>
        <taxon>Ostreidae</taxon>
        <taxon>Crassostrea</taxon>
    </lineage>
</organism>
<dbReference type="PANTHER" id="PTHR46464:SF1">
    <property type="entry name" value="ANKYRIN AND ARMADILLO REPEAT-CONTAINING PROTEIN"/>
    <property type="match status" value="1"/>
</dbReference>
<feature type="repeat" description="ARM" evidence="2">
    <location>
        <begin position="780"/>
        <end position="822"/>
    </location>
</feature>
<feature type="repeat" description="ANK" evidence="1">
    <location>
        <begin position="676"/>
        <end position="708"/>
    </location>
</feature>
<dbReference type="SMART" id="SM00248">
    <property type="entry name" value="ANK"/>
    <property type="match status" value="4"/>
</dbReference>
<evidence type="ECO:0000313" key="5">
    <source>
        <dbReference type="RefSeq" id="XP_022304702.1"/>
    </source>
</evidence>
<dbReference type="OrthoDB" id="1683831at2759"/>
<keyword evidence="1" id="KW-0040">ANK repeat</keyword>
<evidence type="ECO:0000256" key="1">
    <source>
        <dbReference type="PROSITE-ProRule" id="PRU00023"/>
    </source>
</evidence>
<feature type="compositionally biased region" description="Low complexity" evidence="3">
    <location>
        <begin position="1399"/>
        <end position="1414"/>
    </location>
</feature>
<accession>A0A8B8BMY0</accession>
<dbReference type="InterPro" id="IPR016024">
    <property type="entry name" value="ARM-type_fold"/>
</dbReference>
<dbReference type="PROSITE" id="PS50088">
    <property type="entry name" value="ANK_REPEAT"/>
    <property type="match status" value="2"/>
</dbReference>
<evidence type="ECO:0000256" key="3">
    <source>
        <dbReference type="SAM" id="MobiDB-lite"/>
    </source>
</evidence>
<dbReference type="GO" id="GO:0007155">
    <property type="term" value="P:cell adhesion"/>
    <property type="evidence" value="ECO:0007669"/>
    <property type="project" value="InterPro"/>
</dbReference>
<feature type="region of interest" description="Disordered" evidence="3">
    <location>
        <begin position="1"/>
        <end position="20"/>
    </location>
</feature>
<feature type="repeat" description="ARM" evidence="2">
    <location>
        <begin position="862"/>
        <end position="904"/>
    </location>
</feature>
<dbReference type="PROSITE" id="PS50297">
    <property type="entry name" value="ANK_REP_REGION"/>
    <property type="match status" value="1"/>
</dbReference>
<feature type="region of interest" description="Disordered" evidence="3">
    <location>
        <begin position="1381"/>
        <end position="1480"/>
    </location>
</feature>
<proteinExistence type="predicted"/>
<dbReference type="SMART" id="SM00185">
    <property type="entry name" value="ARM"/>
    <property type="match status" value="10"/>
</dbReference>
<evidence type="ECO:0000256" key="2">
    <source>
        <dbReference type="PROSITE-ProRule" id="PRU00259"/>
    </source>
</evidence>
<reference evidence="5" key="1">
    <citation type="submission" date="2025-08" db="UniProtKB">
        <authorList>
            <consortium name="RefSeq"/>
        </authorList>
    </citation>
    <scope>IDENTIFICATION</scope>
    <source>
        <tissue evidence="5">Whole sample</tissue>
    </source>
</reference>
<evidence type="ECO:0000313" key="4">
    <source>
        <dbReference type="Proteomes" id="UP000694844"/>
    </source>
</evidence>
<gene>
    <name evidence="5" type="primary">LOC111111832</name>
</gene>
<dbReference type="Gene3D" id="1.25.40.20">
    <property type="entry name" value="Ankyrin repeat-containing domain"/>
    <property type="match status" value="2"/>
</dbReference>
<dbReference type="Pfam" id="PF13606">
    <property type="entry name" value="Ank_3"/>
    <property type="match status" value="1"/>
</dbReference>
<dbReference type="GeneID" id="111111832"/>
<dbReference type="PRINTS" id="PR01869">
    <property type="entry name" value="BCATNINFAMLY"/>
</dbReference>
<dbReference type="PROSITE" id="PS50176">
    <property type="entry name" value="ARM_REPEAT"/>
    <property type="match status" value="3"/>
</dbReference>
<name>A0A8B8BMY0_CRAVI</name>
<dbReference type="GO" id="GO:0045296">
    <property type="term" value="F:cadherin binding"/>
    <property type="evidence" value="ECO:0007669"/>
    <property type="project" value="InterPro"/>
</dbReference>
<dbReference type="InterPro" id="IPR011989">
    <property type="entry name" value="ARM-like"/>
</dbReference>
<feature type="compositionally biased region" description="Polar residues" evidence="3">
    <location>
        <begin position="1389"/>
        <end position="1398"/>
    </location>
</feature>
<feature type="repeat" description="ARM" evidence="2">
    <location>
        <begin position="821"/>
        <end position="863"/>
    </location>
</feature>
<dbReference type="InterPro" id="IPR002110">
    <property type="entry name" value="Ankyrin_rpt"/>
</dbReference>
<dbReference type="RefSeq" id="XP_022304702.1">
    <property type="nucleotide sequence ID" value="XM_022448994.1"/>
</dbReference>
<dbReference type="Pfam" id="PF00514">
    <property type="entry name" value="Arm"/>
    <property type="match status" value="2"/>
</dbReference>
<dbReference type="SUPFAM" id="SSF48403">
    <property type="entry name" value="Ankyrin repeat"/>
    <property type="match status" value="1"/>
</dbReference>
<dbReference type="Gene3D" id="1.25.10.10">
    <property type="entry name" value="Leucine-rich Repeat Variant"/>
    <property type="match status" value="3"/>
</dbReference>
<feature type="repeat" description="ANK" evidence="1">
    <location>
        <begin position="541"/>
        <end position="573"/>
    </location>
</feature>
<dbReference type="Pfam" id="PF00023">
    <property type="entry name" value="Ank"/>
    <property type="match status" value="1"/>
</dbReference>
<dbReference type="Proteomes" id="UP000694844">
    <property type="component" value="Chromosome 9"/>
</dbReference>
<dbReference type="SUPFAM" id="SSF48371">
    <property type="entry name" value="ARM repeat"/>
    <property type="match status" value="3"/>
</dbReference>
<dbReference type="KEGG" id="cvn:111111832"/>
<sequence length="1480" mass="164774">MSTLNAGTPQPGDQMDESQLQAKLERAASTYFEKFSTPAFRMQELIGHHKNHWLLSDDFKMAYDQPVGLIKGLNPLNSNVCVLMVPEDPVLAENKIGLDYREVHQVIRELTNGIYVLNQTPSISLEALYDQGTWCNLPPGFNDTHIGQLLISVDYMMKSLWHGAYFPKEKRTKFNDKWREHFQVSKQNGKPEKEKSFLSDFLSHGMVDMGKDPDYCDAYNDLQFDNDDDPDMTKERIHFMKHVEDICMQMTLYQKKIMHEKDIYMMESDLTISSIVRLLDDRINHNDYERVNTRLQMHENMLRENLTKKMDIRRQLFILKFVSFLTPFLIGMRKRMKIPDTTRFLPDLSEDQCKTEEELPPLMLGDDFKCKNFYPEKNKYFHLHGGINIDFETDELESPPKEVINKYSEIMTLAEQGFLKVISMETIKEHYEVPKITVDGKEYYVIFLEFETFFNPQQPAWIKAFSTKLTIDLERKYLPLQDTPMWDVFIKHFGKKKTGKLKAQMTGPRAAAIRGLVIIFVHMCRKTLGQQMSRLTKQDEHGLSLLHHAAMNNRPQIIVSLLRQTVDINSRRNNILSTGVQSSASRKGEIKRPVLLDIFVKRSTMYQGPTGLHIAARCGALDAAACLLACCAGQTLYDQDGWAPIHHAAFFDHEAIIKLMARRNSPVIELLTRNDIRSTPLLLAASSGGLSAVKCLIRLGADISRLDAEGNGMVNLAAMRFHTNVLEYLIEWSHEKAPVWKILVKMLTDADLGKKDSAVKCLEVLSTSKPEHWKSILEAGGIPALVTLLSSENEVLQSVAASVIVNISEYASVRQALTKAKAAPILIQLLNSPDDNIQSRVAIILSDIASVEGNQSLIAEEGGIPPLINLMDSELEEVLINTVNAVRVLCAGNPANQDAVAEHGGIAFLREFLTLDSEKLKAATAACIAAISAGNKNNQDALLEAGALEPLVEIINGTANETVRVKCANAIEALAQDNLACQQTFLRIKAPTALKKLLKNFNVSVKEHGAKALWALAGSTTSQQKYIAEKTSIPDICSMLLEDTEKLLQVGCMMSIALGRENIENQIKLAQTEAFNQLVRLLRTHKDSPQVILMVIQVLGILCVGVAYCNNKVTQRKIAEEGAIPTLVTYLNQPPSEEVQVEVAIALGCIVLSNTRNQELLQEEPGFNFDVLLDLLKSKSEAIRLRAGMALTIFAFNNTPQQYAIREAGGIMYSVFEPFLNSSIEYDVSYAAFQIVVLARVIVDQDQVMLTASGVTLLVKKLHSTEDNVIVLAASLLSSLAHTRAGIPDAMVTSGAIDVLVDKLSSQNDQVRGACAVALGYLTFNRTAARILFSACRNTPGLYKKLEENIGKNAKISQEFVQDFKRAKIVGLPSQCLEINGGPPVIPPSRNSMRPMTGTSRATTARAVSRAKSAPGKRGQRSPNPSIVVSTPNSSRPSTASPVRIHPSSLFRPASSPLRKGARSPDATFKTRLSSWKEEI</sequence>
<dbReference type="InterPro" id="IPR013284">
    <property type="entry name" value="Beta-catenin"/>
</dbReference>
<dbReference type="PANTHER" id="PTHR46464">
    <property type="entry name" value="ANK_REP_REGION DOMAIN-CONTAINING PROTEIN"/>
    <property type="match status" value="1"/>
</dbReference>
<feature type="compositionally biased region" description="Polar residues" evidence="3">
    <location>
        <begin position="1421"/>
        <end position="1441"/>
    </location>
</feature>
<keyword evidence="4" id="KW-1185">Reference proteome</keyword>
<dbReference type="InterPro" id="IPR036770">
    <property type="entry name" value="Ankyrin_rpt-contain_sf"/>
</dbReference>
<protein>
    <submittedName>
        <fullName evidence="5">Ankyrin and armadillo repeat-containing protein-like isoform X1</fullName>
    </submittedName>
</protein>
<dbReference type="InterPro" id="IPR043379">
    <property type="entry name" value="ANKAR"/>
</dbReference>